<protein>
    <submittedName>
        <fullName evidence="2">Uncharacterized protein</fullName>
    </submittedName>
</protein>
<keyword evidence="1" id="KW-0175">Coiled coil</keyword>
<sequence length="181" mass="21270">MFDSPRICSLNLLERYILIGLLAYVNDRGNGWWSPERIRGSILTGIIKASDKKIEDALRKLADKKIIYPYSEDDVRYFHIIGWRDKGSIIFQKLDHPQPSSEIPLCPHFIEDQFLGKTDTMIDLDGYDEDEPPEGGRDWPVIEYNENKKESMTNESNSMEYNAEEKKLDDYNERIEELYRK</sequence>
<dbReference type="EMBL" id="UINC01160890">
    <property type="protein sequence ID" value="SVD59779.1"/>
    <property type="molecule type" value="Genomic_DNA"/>
</dbReference>
<dbReference type="AlphaFoldDB" id="A0A382WM88"/>
<feature type="coiled-coil region" evidence="1">
    <location>
        <begin position="154"/>
        <end position="181"/>
    </location>
</feature>
<proteinExistence type="predicted"/>
<evidence type="ECO:0000313" key="2">
    <source>
        <dbReference type="EMBL" id="SVD59779.1"/>
    </source>
</evidence>
<name>A0A382WM88_9ZZZZ</name>
<organism evidence="2">
    <name type="scientific">marine metagenome</name>
    <dbReference type="NCBI Taxonomy" id="408172"/>
    <lineage>
        <taxon>unclassified sequences</taxon>
        <taxon>metagenomes</taxon>
        <taxon>ecological metagenomes</taxon>
    </lineage>
</organism>
<gene>
    <name evidence="2" type="ORF">METZ01_LOCUS412633</name>
</gene>
<accession>A0A382WM88</accession>
<reference evidence="2" key="1">
    <citation type="submission" date="2018-05" db="EMBL/GenBank/DDBJ databases">
        <authorList>
            <person name="Lanie J.A."/>
            <person name="Ng W.-L."/>
            <person name="Kazmierczak K.M."/>
            <person name="Andrzejewski T.M."/>
            <person name="Davidsen T.M."/>
            <person name="Wayne K.J."/>
            <person name="Tettelin H."/>
            <person name="Glass J.I."/>
            <person name="Rusch D."/>
            <person name="Podicherti R."/>
            <person name="Tsui H.-C.T."/>
            <person name="Winkler M.E."/>
        </authorList>
    </citation>
    <scope>NUCLEOTIDE SEQUENCE</scope>
</reference>
<evidence type="ECO:0000256" key="1">
    <source>
        <dbReference type="SAM" id="Coils"/>
    </source>
</evidence>